<dbReference type="RefSeq" id="WP_030067930.1">
    <property type="nucleotide sequence ID" value="NZ_JRKI01000023.1"/>
</dbReference>
<dbReference type="PATRIC" id="fig|1240678.4.peg.3158"/>
<organism evidence="1 2">
    <name type="scientific">Streptomyces natalensis ATCC 27448</name>
    <dbReference type="NCBI Taxonomy" id="1240678"/>
    <lineage>
        <taxon>Bacteria</taxon>
        <taxon>Bacillati</taxon>
        <taxon>Actinomycetota</taxon>
        <taxon>Actinomycetes</taxon>
        <taxon>Kitasatosporales</taxon>
        <taxon>Streptomycetaceae</taxon>
        <taxon>Streptomyces</taxon>
    </lineage>
</organism>
<accession>A0A0D7CMC7</accession>
<proteinExistence type="predicted"/>
<evidence type="ECO:0000313" key="1">
    <source>
        <dbReference type="EMBL" id="KIZ17333.1"/>
    </source>
</evidence>
<reference evidence="1 2" key="1">
    <citation type="submission" date="2014-09" db="EMBL/GenBank/DDBJ databases">
        <title>Draft genome sequence of Streptomyces natalensis ATCC 27448, producer of the antifungal pimaricin.</title>
        <authorList>
            <person name="Mendes M.V."/>
            <person name="Beites T."/>
            <person name="Pires S."/>
            <person name="Santos C.L."/>
            <person name="Moradas-Ferreira P."/>
        </authorList>
    </citation>
    <scope>NUCLEOTIDE SEQUENCE [LARGE SCALE GENOMIC DNA]</scope>
    <source>
        <strain evidence="1 2">ATCC 27448</strain>
    </source>
</reference>
<protein>
    <recommendedName>
        <fullName evidence="3">Head-to-tail adaptor</fullName>
    </recommendedName>
</protein>
<evidence type="ECO:0000313" key="2">
    <source>
        <dbReference type="Proteomes" id="UP000032458"/>
    </source>
</evidence>
<gene>
    <name evidence="1" type="ORF">SNA_15045</name>
</gene>
<evidence type="ECO:0008006" key="3">
    <source>
        <dbReference type="Google" id="ProtNLM"/>
    </source>
</evidence>
<dbReference type="EMBL" id="JRKI01000023">
    <property type="protein sequence ID" value="KIZ17333.1"/>
    <property type="molecule type" value="Genomic_DNA"/>
</dbReference>
<name>A0A0D7CMC7_9ACTN</name>
<dbReference type="AlphaFoldDB" id="A0A0D7CMC7"/>
<dbReference type="Proteomes" id="UP000032458">
    <property type="component" value="Unassembled WGS sequence"/>
</dbReference>
<keyword evidence="2" id="KW-1185">Reference proteome</keyword>
<sequence>MEPLADVAALEQRLGRSLVGEERAQAEAALSDASTTVRAYGDAWPDPAEAPAIAVAVTLAAAERRVRNPEGYRSELQGAYQYQLPASLPVGAGLTDGEARLIRAAVGASGVFAVPVESLGGSL</sequence>
<comment type="caution">
    <text evidence="1">The sequence shown here is derived from an EMBL/GenBank/DDBJ whole genome shotgun (WGS) entry which is preliminary data.</text>
</comment>